<dbReference type="SMART" id="SM00256">
    <property type="entry name" value="FBOX"/>
    <property type="match status" value="1"/>
</dbReference>
<dbReference type="InterPro" id="IPR050796">
    <property type="entry name" value="SCF_F-box_component"/>
</dbReference>
<gene>
    <name evidence="3" type="ORF">U9M48_037893</name>
</gene>
<keyword evidence="4" id="KW-1185">Reference proteome</keyword>
<proteinExistence type="predicted"/>
<dbReference type="Pfam" id="PF12937">
    <property type="entry name" value="F-box-like"/>
    <property type="match status" value="1"/>
</dbReference>
<dbReference type="SUPFAM" id="SSF81383">
    <property type="entry name" value="F-box domain"/>
    <property type="match status" value="1"/>
</dbReference>
<dbReference type="Pfam" id="PF24750">
    <property type="entry name" value="b-prop_At3g26010-like"/>
    <property type="match status" value="1"/>
</dbReference>
<dbReference type="Proteomes" id="UP001341281">
    <property type="component" value="Chromosome 09"/>
</dbReference>
<feature type="domain" description="F-box" evidence="2">
    <location>
        <begin position="22"/>
        <end position="67"/>
    </location>
</feature>
<reference evidence="3 4" key="1">
    <citation type="submission" date="2024-02" db="EMBL/GenBank/DDBJ databases">
        <title>High-quality chromosome-scale genome assembly of Pensacola bahiagrass (Paspalum notatum Flugge var. saurae).</title>
        <authorList>
            <person name="Vega J.M."/>
            <person name="Podio M."/>
            <person name="Orjuela J."/>
            <person name="Siena L.A."/>
            <person name="Pessino S.C."/>
            <person name="Combes M.C."/>
            <person name="Mariac C."/>
            <person name="Albertini E."/>
            <person name="Pupilli F."/>
            <person name="Ortiz J.P.A."/>
            <person name="Leblanc O."/>
        </authorList>
    </citation>
    <scope>NUCLEOTIDE SEQUENCE [LARGE SCALE GENOMIC DNA]</scope>
    <source>
        <strain evidence="3">R1</strain>
        <tissue evidence="3">Leaf</tissue>
    </source>
</reference>
<feature type="compositionally biased region" description="Pro residues" evidence="1">
    <location>
        <begin position="1"/>
        <end position="14"/>
    </location>
</feature>
<sequence>MPPSTLLSPPPPPERQASNENNEELTNLPEDQVFEVLTRVPLDDLAACRAVSTRWRAITYEPAFAPLHCRRADAFSGYLVQSTTRYGRRAGFVSAHPLNPPLSLDFVPRAGRPWRRDDVRVVAVAPRMGLACCVSAGSGNVPARYYVCKPATQQWRALPNPRLRFQTRATAMAARPSSDDQGAVEFRIVRLSTYIRGQYNSLRCEVFDSRRFAWRRAEDVPLPSISLRAGEPAVHAHGAAHWLCWPDWNRVAAQVVFALDVVGTGDWRLIALPLELEDAKKRDTRLRKQITVVEGRLCLMVTTGFAMQMVLEVWEMANYAEARWEKKTRVSLKRLYEGEDQGLILQHLDSSGVAFLETSRRALWYDFQRGRKIAEVQVDHGNTTDTFKFESDMIPCQMMGGRPCYQSSSPAPFASSKEDDAMKVECI</sequence>
<dbReference type="InterPro" id="IPR056592">
    <property type="entry name" value="Beta-prop_At3g26010-like"/>
</dbReference>
<accession>A0AAQ3XCW8</accession>
<dbReference type="EMBL" id="CP144753">
    <property type="protein sequence ID" value="WVZ91767.1"/>
    <property type="molecule type" value="Genomic_DNA"/>
</dbReference>
<evidence type="ECO:0000259" key="2">
    <source>
        <dbReference type="PROSITE" id="PS50181"/>
    </source>
</evidence>
<dbReference type="PANTHER" id="PTHR31672:SF8">
    <property type="entry name" value="F-BOX DOMAIN-CONTAINING PROTEIN"/>
    <property type="match status" value="1"/>
</dbReference>
<dbReference type="PROSITE" id="PS50181">
    <property type="entry name" value="FBOX"/>
    <property type="match status" value="1"/>
</dbReference>
<dbReference type="AlphaFoldDB" id="A0AAQ3XCW8"/>
<organism evidence="3 4">
    <name type="scientific">Paspalum notatum var. saurae</name>
    <dbReference type="NCBI Taxonomy" id="547442"/>
    <lineage>
        <taxon>Eukaryota</taxon>
        <taxon>Viridiplantae</taxon>
        <taxon>Streptophyta</taxon>
        <taxon>Embryophyta</taxon>
        <taxon>Tracheophyta</taxon>
        <taxon>Spermatophyta</taxon>
        <taxon>Magnoliopsida</taxon>
        <taxon>Liliopsida</taxon>
        <taxon>Poales</taxon>
        <taxon>Poaceae</taxon>
        <taxon>PACMAD clade</taxon>
        <taxon>Panicoideae</taxon>
        <taxon>Andropogonodae</taxon>
        <taxon>Paspaleae</taxon>
        <taxon>Paspalinae</taxon>
        <taxon>Paspalum</taxon>
    </lineage>
</organism>
<name>A0AAQ3XCW8_PASNO</name>
<protein>
    <recommendedName>
        <fullName evidence="2">F-box domain-containing protein</fullName>
    </recommendedName>
</protein>
<dbReference type="InterPro" id="IPR036047">
    <property type="entry name" value="F-box-like_dom_sf"/>
</dbReference>
<dbReference type="PANTHER" id="PTHR31672">
    <property type="entry name" value="BNACNNG10540D PROTEIN"/>
    <property type="match status" value="1"/>
</dbReference>
<dbReference type="InterPro" id="IPR001810">
    <property type="entry name" value="F-box_dom"/>
</dbReference>
<evidence type="ECO:0000313" key="3">
    <source>
        <dbReference type="EMBL" id="WVZ91767.1"/>
    </source>
</evidence>
<dbReference type="Gene3D" id="1.20.1280.50">
    <property type="match status" value="1"/>
</dbReference>
<evidence type="ECO:0000256" key="1">
    <source>
        <dbReference type="SAM" id="MobiDB-lite"/>
    </source>
</evidence>
<evidence type="ECO:0000313" key="4">
    <source>
        <dbReference type="Proteomes" id="UP001341281"/>
    </source>
</evidence>
<feature type="region of interest" description="Disordered" evidence="1">
    <location>
        <begin position="1"/>
        <end position="25"/>
    </location>
</feature>